<dbReference type="Proteomes" id="UP000198571">
    <property type="component" value="Unassembled WGS sequence"/>
</dbReference>
<feature type="domain" description="RNA-binding S4" evidence="6">
    <location>
        <begin position="1"/>
        <end position="60"/>
    </location>
</feature>
<dbReference type="InterPro" id="IPR020103">
    <property type="entry name" value="PsdUridine_synth_cat_dom_sf"/>
</dbReference>
<dbReference type="NCBIfam" id="TIGR00093">
    <property type="entry name" value="pseudouridine synthase"/>
    <property type="match status" value="1"/>
</dbReference>
<comment type="similarity">
    <text evidence="1 5">Belongs to the pseudouridine synthase RsuA family.</text>
</comment>
<proteinExistence type="inferred from homology"/>
<dbReference type="STRING" id="1601833.SAMN05518684_1189"/>
<keyword evidence="2 4" id="KW-0694">RNA-binding</keyword>
<dbReference type="EMBL" id="FOGT01000018">
    <property type="protein sequence ID" value="SES34886.1"/>
    <property type="molecule type" value="Genomic_DNA"/>
</dbReference>
<accession>A0A1H9WLS7</accession>
<evidence type="ECO:0000256" key="2">
    <source>
        <dbReference type="ARBA" id="ARBA00022884"/>
    </source>
</evidence>
<evidence type="ECO:0000256" key="5">
    <source>
        <dbReference type="RuleBase" id="RU003887"/>
    </source>
</evidence>
<sequence length="237" mass="26929">MRADKILANMGYGSRKEVKKLLKKGSFSVNGETVKDGKIHVDPDKDTLEVFGERLEYKQFIYLMMNKPQGYVSATEDLKESAVTEILEAEDALYNPFPVGRLDKDTTGLLLLSNDGKLAHKLTSPKKKVDKTYLVHLDSPVSEEDIDSLEKGVTLDDGYVTRPAKVERIEGKNADVVRITIHEGKFHQVKRMFQTRGKKVIRLKRERIGPLYLDETLDLGTYRELTEDELQNLINST</sequence>
<dbReference type="FunFam" id="3.30.70.1560:FF:000001">
    <property type="entry name" value="Pseudouridine synthase"/>
    <property type="match status" value="1"/>
</dbReference>
<dbReference type="SUPFAM" id="SSF55120">
    <property type="entry name" value="Pseudouridine synthase"/>
    <property type="match status" value="1"/>
</dbReference>
<dbReference type="GO" id="GO:0120159">
    <property type="term" value="F:rRNA pseudouridine synthase activity"/>
    <property type="evidence" value="ECO:0007669"/>
    <property type="project" value="UniProtKB-ARBA"/>
</dbReference>
<dbReference type="GO" id="GO:0003723">
    <property type="term" value="F:RNA binding"/>
    <property type="evidence" value="ECO:0007669"/>
    <property type="project" value="UniProtKB-KW"/>
</dbReference>
<dbReference type="EC" id="5.4.99.-" evidence="5"/>
<dbReference type="InterPro" id="IPR006145">
    <property type="entry name" value="PsdUridine_synth_RsuA/RluA"/>
</dbReference>
<dbReference type="PANTHER" id="PTHR47683:SF4">
    <property type="entry name" value="PSEUDOURIDINE SYNTHASE"/>
    <property type="match status" value="1"/>
</dbReference>
<organism evidence="7 8">
    <name type="scientific">Salipaludibacillus aurantiacus</name>
    <dbReference type="NCBI Taxonomy" id="1601833"/>
    <lineage>
        <taxon>Bacteria</taxon>
        <taxon>Bacillati</taxon>
        <taxon>Bacillota</taxon>
        <taxon>Bacilli</taxon>
        <taxon>Bacillales</taxon>
        <taxon>Bacillaceae</taxon>
    </lineage>
</organism>
<dbReference type="InterPro" id="IPR042092">
    <property type="entry name" value="PsdUridine_s_RsuA/RluB/E/F_cat"/>
</dbReference>
<evidence type="ECO:0000259" key="6">
    <source>
        <dbReference type="SMART" id="SM00363"/>
    </source>
</evidence>
<dbReference type="InterPro" id="IPR050343">
    <property type="entry name" value="RsuA_PseudoU_synthase"/>
</dbReference>
<protein>
    <recommendedName>
        <fullName evidence="5">Pseudouridine synthase</fullName>
        <ecNumber evidence="5">5.4.99.-</ecNumber>
    </recommendedName>
</protein>
<dbReference type="CDD" id="cd02553">
    <property type="entry name" value="PseudoU_synth_RsuA"/>
    <property type="match status" value="1"/>
</dbReference>
<dbReference type="Gene3D" id="3.30.70.580">
    <property type="entry name" value="Pseudouridine synthase I, catalytic domain, N-terminal subdomain"/>
    <property type="match status" value="1"/>
</dbReference>
<dbReference type="GO" id="GO:0000455">
    <property type="term" value="P:enzyme-directed rRNA pseudouridine synthesis"/>
    <property type="evidence" value="ECO:0007669"/>
    <property type="project" value="UniProtKB-ARBA"/>
</dbReference>
<dbReference type="OrthoDB" id="9807213at2"/>
<evidence type="ECO:0000256" key="4">
    <source>
        <dbReference type="PROSITE-ProRule" id="PRU00182"/>
    </source>
</evidence>
<dbReference type="CDD" id="cd00165">
    <property type="entry name" value="S4"/>
    <property type="match status" value="1"/>
</dbReference>
<dbReference type="InterPro" id="IPR018496">
    <property type="entry name" value="PsdUridine_synth_RsuA/RluB_CS"/>
</dbReference>
<reference evidence="8" key="1">
    <citation type="submission" date="2016-10" db="EMBL/GenBank/DDBJ databases">
        <authorList>
            <person name="Varghese N."/>
            <person name="Submissions S."/>
        </authorList>
    </citation>
    <scope>NUCLEOTIDE SEQUENCE [LARGE SCALE GENOMIC DNA]</scope>
    <source>
        <strain evidence="8">S9</strain>
    </source>
</reference>
<evidence type="ECO:0000256" key="1">
    <source>
        <dbReference type="ARBA" id="ARBA00008348"/>
    </source>
</evidence>
<dbReference type="SMART" id="SM00363">
    <property type="entry name" value="S4"/>
    <property type="match status" value="1"/>
</dbReference>
<dbReference type="SUPFAM" id="SSF55174">
    <property type="entry name" value="Alpha-L RNA-binding motif"/>
    <property type="match status" value="1"/>
</dbReference>
<dbReference type="Gene3D" id="3.30.70.1560">
    <property type="entry name" value="Alpha-L RNA-binding motif"/>
    <property type="match status" value="1"/>
</dbReference>
<dbReference type="GO" id="GO:0005829">
    <property type="term" value="C:cytosol"/>
    <property type="evidence" value="ECO:0007669"/>
    <property type="project" value="UniProtKB-ARBA"/>
</dbReference>
<name>A0A1H9WLS7_9BACI</name>
<dbReference type="AlphaFoldDB" id="A0A1H9WLS7"/>
<evidence type="ECO:0000256" key="3">
    <source>
        <dbReference type="ARBA" id="ARBA00023235"/>
    </source>
</evidence>
<dbReference type="InterPro" id="IPR000748">
    <property type="entry name" value="PsdUridine_synth_RsuA/RluB/E/F"/>
</dbReference>
<dbReference type="InterPro" id="IPR002942">
    <property type="entry name" value="S4_RNA-bd"/>
</dbReference>
<evidence type="ECO:0000313" key="8">
    <source>
        <dbReference type="Proteomes" id="UP000198571"/>
    </source>
</evidence>
<dbReference type="PANTHER" id="PTHR47683">
    <property type="entry name" value="PSEUDOURIDINE SYNTHASE FAMILY PROTEIN-RELATED"/>
    <property type="match status" value="1"/>
</dbReference>
<keyword evidence="8" id="KW-1185">Reference proteome</keyword>
<dbReference type="Pfam" id="PF01479">
    <property type="entry name" value="S4"/>
    <property type="match status" value="1"/>
</dbReference>
<evidence type="ECO:0000313" key="7">
    <source>
        <dbReference type="EMBL" id="SES34886.1"/>
    </source>
</evidence>
<dbReference type="PROSITE" id="PS01149">
    <property type="entry name" value="PSI_RSU"/>
    <property type="match status" value="1"/>
</dbReference>
<dbReference type="Gene3D" id="3.10.290.10">
    <property type="entry name" value="RNA-binding S4 domain"/>
    <property type="match status" value="1"/>
</dbReference>
<dbReference type="Pfam" id="PF00849">
    <property type="entry name" value="PseudoU_synth_2"/>
    <property type="match status" value="1"/>
</dbReference>
<gene>
    <name evidence="7" type="ORF">SAMN05518684_1189</name>
</gene>
<dbReference type="RefSeq" id="WP_093054890.1">
    <property type="nucleotide sequence ID" value="NZ_FOGT01000018.1"/>
</dbReference>
<keyword evidence="3 5" id="KW-0413">Isomerase</keyword>
<dbReference type="InterPro" id="IPR020094">
    <property type="entry name" value="TruA/RsuA/RluB/E/F_N"/>
</dbReference>
<dbReference type="PROSITE" id="PS50889">
    <property type="entry name" value="S4"/>
    <property type="match status" value="1"/>
</dbReference>
<dbReference type="InterPro" id="IPR036986">
    <property type="entry name" value="S4_RNA-bd_sf"/>
</dbReference>